<accession>A0A2W1N1R0</accession>
<evidence type="ECO:0000313" key="1">
    <source>
        <dbReference type="EMBL" id="PZE16881.1"/>
    </source>
</evidence>
<organism evidence="1 2">
    <name type="scientific">Putridiphycobacter roseus</name>
    <dbReference type="NCBI Taxonomy" id="2219161"/>
    <lineage>
        <taxon>Bacteria</taxon>
        <taxon>Pseudomonadati</taxon>
        <taxon>Bacteroidota</taxon>
        <taxon>Flavobacteriia</taxon>
        <taxon>Flavobacteriales</taxon>
        <taxon>Crocinitomicaceae</taxon>
        <taxon>Putridiphycobacter</taxon>
    </lineage>
</organism>
<proteinExistence type="predicted"/>
<dbReference type="OrthoDB" id="1160493at2"/>
<sequence>MKIFIATIFMLMTITSFGQYDMEENEKDTIPKAQKTSTFELQKNISVGSSLNLLLGNYTFVYLAPQIGYDIKPKINIGLQGMYQYTRINYSGYVEYANVFGGGIYARYRPIEKLILETSVNLYRIKYGANNTTNTFKLNANSWLAGIGYARPLGEKAFANFLISYDILGHENNPEPIIFSINKFNLYYKFCFILYPFN</sequence>
<protein>
    <recommendedName>
        <fullName evidence="3">Outer membrane protein beta-barrel domain-containing protein</fullName>
    </recommendedName>
</protein>
<comment type="caution">
    <text evidence="1">The sequence shown here is derived from an EMBL/GenBank/DDBJ whole genome shotgun (WGS) entry which is preliminary data.</text>
</comment>
<keyword evidence="2" id="KW-1185">Reference proteome</keyword>
<evidence type="ECO:0000313" key="2">
    <source>
        <dbReference type="Proteomes" id="UP000249248"/>
    </source>
</evidence>
<name>A0A2W1N1R0_9FLAO</name>
<evidence type="ECO:0008006" key="3">
    <source>
        <dbReference type="Google" id="ProtNLM"/>
    </source>
</evidence>
<gene>
    <name evidence="1" type="ORF">DNU06_11530</name>
</gene>
<dbReference type="EMBL" id="QKSB01000006">
    <property type="protein sequence ID" value="PZE16881.1"/>
    <property type="molecule type" value="Genomic_DNA"/>
</dbReference>
<dbReference type="RefSeq" id="WP_111063490.1">
    <property type="nucleotide sequence ID" value="NZ_JBHUCU010000007.1"/>
</dbReference>
<reference evidence="1 2" key="1">
    <citation type="submission" date="2018-06" db="EMBL/GenBank/DDBJ databases">
        <title>The draft genome sequence of Crocinitomix sp. SM1701.</title>
        <authorList>
            <person name="Zhang X."/>
        </authorList>
    </citation>
    <scope>NUCLEOTIDE SEQUENCE [LARGE SCALE GENOMIC DNA]</scope>
    <source>
        <strain evidence="1 2">SM1701</strain>
    </source>
</reference>
<dbReference type="Proteomes" id="UP000249248">
    <property type="component" value="Unassembled WGS sequence"/>
</dbReference>
<dbReference type="AlphaFoldDB" id="A0A2W1N1R0"/>